<feature type="transmembrane region" description="Helical" evidence="6">
    <location>
        <begin position="110"/>
        <end position="129"/>
    </location>
</feature>
<evidence type="ECO:0000256" key="4">
    <source>
        <dbReference type="ARBA" id="ARBA00022989"/>
    </source>
</evidence>
<dbReference type="GO" id="GO:0005886">
    <property type="term" value="C:plasma membrane"/>
    <property type="evidence" value="ECO:0007669"/>
    <property type="project" value="UniProtKB-SubCell"/>
</dbReference>
<evidence type="ECO:0000256" key="5">
    <source>
        <dbReference type="ARBA" id="ARBA00023136"/>
    </source>
</evidence>
<evidence type="ECO:0000256" key="1">
    <source>
        <dbReference type="ARBA" id="ARBA00004651"/>
    </source>
</evidence>
<evidence type="ECO:0000313" key="8">
    <source>
        <dbReference type="EMBL" id="SFA94147.1"/>
    </source>
</evidence>
<evidence type="ECO:0000256" key="3">
    <source>
        <dbReference type="ARBA" id="ARBA00022692"/>
    </source>
</evidence>
<dbReference type="RefSeq" id="WP_081351335.1">
    <property type="nucleotide sequence ID" value="NZ_FOJX01000004.1"/>
</dbReference>
<dbReference type="PANTHER" id="PTHR35007:SF2">
    <property type="entry name" value="PILUS ASSEMBLE PROTEIN"/>
    <property type="match status" value="1"/>
</dbReference>
<dbReference type="AlphaFoldDB" id="A0A1I0X0G8"/>
<gene>
    <name evidence="8" type="ORF">SAMN05216587_10447</name>
</gene>
<proteinExistence type="predicted"/>
<evidence type="ECO:0000256" key="6">
    <source>
        <dbReference type="SAM" id="Phobius"/>
    </source>
</evidence>
<dbReference type="Proteomes" id="UP000183843">
    <property type="component" value="Unassembled WGS sequence"/>
</dbReference>
<dbReference type="PANTHER" id="PTHR35007">
    <property type="entry name" value="INTEGRAL MEMBRANE PROTEIN-RELATED"/>
    <property type="match status" value="1"/>
</dbReference>
<keyword evidence="3 6" id="KW-0812">Transmembrane</keyword>
<sequence length="314" mass="35531">MMVFLFSLSCSLVVFLLFYGFIAKNVRPQSQVHQRLLSIQNGNVTAERKKEKVKGHRKLGDIPFVERVVRPFLQYAEQGISSLAPKQLSKLIGDRINMAGKANQWSVNEFIAASLLGFISMSALMVVMMSNSSAYKFIQQVMFTLLFGVMGGLMPTLLLNIAIKKRQAVIQRQLPEVLDLLCVSVQAGLSFDASLRKIVDRMKGPFVDECRRMQEDIQMGMVRRTAMHNVAKRCQIQDVSLFMTSLIQAERLGTSMSKTLKNQADNIRERRRQYVKGEAMKAPVKIIFPLVIFIFPALFVIALIPSILSFMKNM</sequence>
<protein>
    <submittedName>
        <fullName evidence="8">Tight adherence protein C</fullName>
    </submittedName>
</protein>
<name>A0A1I0X0G8_SELRU</name>
<evidence type="ECO:0000259" key="7">
    <source>
        <dbReference type="Pfam" id="PF00482"/>
    </source>
</evidence>
<dbReference type="EMBL" id="FOJX01000004">
    <property type="protein sequence ID" value="SFA94147.1"/>
    <property type="molecule type" value="Genomic_DNA"/>
</dbReference>
<keyword evidence="4 6" id="KW-1133">Transmembrane helix</keyword>
<feature type="domain" description="Type II secretion system protein GspF" evidence="7">
    <location>
        <begin position="178"/>
        <end position="303"/>
    </location>
</feature>
<feature type="transmembrane region" description="Helical" evidence="6">
    <location>
        <begin position="141"/>
        <end position="163"/>
    </location>
</feature>
<keyword evidence="5 6" id="KW-0472">Membrane</keyword>
<keyword evidence="2" id="KW-1003">Cell membrane</keyword>
<comment type="subcellular location">
    <subcellularLocation>
        <location evidence="1">Cell membrane</location>
        <topology evidence="1">Multi-pass membrane protein</topology>
    </subcellularLocation>
</comment>
<evidence type="ECO:0000256" key="2">
    <source>
        <dbReference type="ARBA" id="ARBA00022475"/>
    </source>
</evidence>
<reference evidence="8 9" key="1">
    <citation type="submission" date="2016-10" db="EMBL/GenBank/DDBJ databases">
        <authorList>
            <person name="de Groot N.N."/>
        </authorList>
    </citation>
    <scope>NUCLEOTIDE SEQUENCE [LARGE SCALE GENOMIC DNA]</scope>
    <source>
        <strain evidence="8 9">L14</strain>
    </source>
</reference>
<dbReference type="InterPro" id="IPR018076">
    <property type="entry name" value="T2SS_GspF_dom"/>
</dbReference>
<feature type="transmembrane region" description="Helical" evidence="6">
    <location>
        <begin position="286"/>
        <end position="308"/>
    </location>
</feature>
<dbReference type="Pfam" id="PF00482">
    <property type="entry name" value="T2SSF"/>
    <property type="match status" value="1"/>
</dbReference>
<organism evidence="8 9">
    <name type="scientific">Selenomonas ruminantium</name>
    <dbReference type="NCBI Taxonomy" id="971"/>
    <lineage>
        <taxon>Bacteria</taxon>
        <taxon>Bacillati</taxon>
        <taxon>Bacillota</taxon>
        <taxon>Negativicutes</taxon>
        <taxon>Selenomonadales</taxon>
        <taxon>Selenomonadaceae</taxon>
        <taxon>Selenomonas</taxon>
    </lineage>
</organism>
<accession>A0A1I0X0G8</accession>
<evidence type="ECO:0000313" key="9">
    <source>
        <dbReference type="Proteomes" id="UP000183843"/>
    </source>
</evidence>